<dbReference type="Proteomes" id="UP001597383">
    <property type="component" value="Unassembled WGS sequence"/>
</dbReference>
<comment type="caution">
    <text evidence="4">The sequence shown here is derived from an EMBL/GenBank/DDBJ whole genome shotgun (WGS) entry which is preliminary data.</text>
</comment>
<dbReference type="InterPro" id="IPR021176">
    <property type="entry name" value="Competence-induced_CoiA"/>
</dbReference>
<evidence type="ECO:0000313" key="4">
    <source>
        <dbReference type="EMBL" id="MFD2045355.1"/>
    </source>
</evidence>
<dbReference type="InterPro" id="IPR057252">
    <property type="entry name" value="CoiA_C"/>
</dbReference>
<dbReference type="EMBL" id="JBHUHQ010000019">
    <property type="protein sequence ID" value="MFD2045355.1"/>
    <property type="molecule type" value="Genomic_DNA"/>
</dbReference>
<keyword evidence="5" id="KW-1185">Reference proteome</keyword>
<name>A0ABW4W3L1_9BACI</name>
<proteinExistence type="predicted"/>
<dbReference type="Pfam" id="PF25164">
    <property type="entry name" value="CoiA_N"/>
    <property type="match status" value="1"/>
</dbReference>
<dbReference type="RefSeq" id="WP_377557998.1">
    <property type="nucleotide sequence ID" value="NZ_JBHUHQ010000019.1"/>
</dbReference>
<accession>A0ABW4W3L1</accession>
<evidence type="ECO:0000313" key="5">
    <source>
        <dbReference type="Proteomes" id="UP001597383"/>
    </source>
</evidence>
<organism evidence="4 5">
    <name type="scientific">Ornithinibacillus salinisoli</name>
    <dbReference type="NCBI Taxonomy" id="1848459"/>
    <lineage>
        <taxon>Bacteria</taxon>
        <taxon>Bacillati</taxon>
        <taxon>Bacillota</taxon>
        <taxon>Bacilli</taxon>
        <taxon>Bacillales</taxon>
        <taxon>Bacillaceae</taxon>
        <taxon>Ornithinibacillus</taxon>
    </lineage>
</organism>
<evidence type="ECO:0000259" key="2">
    <source>
        <dbReference type="Pfam" id="PF25164"/>
    </source>
</evidence>
<dbReference type="Pfam" id="PF06054">
    <property type="entry name" value="CoiA_nuc"/>
    <property type="match status" value="1"/>
</dbReference>
<gene>
    <name evidence="4" type="ORF">ACFSJF_13825</name>
</gene>
<dbReference type="Pfam" id="PF25166">
    <property type="entry name" value="CoiA_C"/>
    <property type="match status" value="1"/>
</dbReference>
<protein>
    <submittedName>
        <fullName evidence="4">Competence protein CoiA</fullName>
    </submittedName>
</protein>
<feature type="domain" description="Competence protein CoiA C-terminal" evidence="3">
    <location>
        <begin position="233"/>
        <end position="376"/>
    </location>
</feature>
<evidence type="ECO:0000259" key="1">
    <source>
        <dbReference type="Pfam" id="PF06054"/>
    </source>
</evidence>
<dbReference type="InterPro" id="IPR010330">
    <property type="entry name" value="CoiA_nuc"/>
</dbReference>
<dbReference type="PIRSF" id="PIRSF007487">
    <property type="entry name" value="Competence-induced_CoiA_bac"/>
    <property type="match status" value="1"/>
</dbReference>
<feature type="domain" description="Competence protein CoiA nuclease-like" evidence="1">
    <location>
        <begin position="67"/>
        <end position="223"/>
    </location>
</feature>
<feature type="domain" description="Competence protein CoiA-like N-terminal" evidence="2">
    <location>
        <begin position="15"/>
        <end position="62"/>
    </location>
</feature>
<sequence>MLQAKSQLGIVTMLYTLSRSEIQELKKTKRFYCPTCNEEVIIKAGTQIMPHFAHRSKVNCPANEGGEGAYHEKGKLLLYHWLNKQGYNVLLEPYISSINQRPDILLMINAKKIAIEFQCARIPIDQVHKRNEGYRKANISPLWIIGANRFQRNGKKHLQVDQFTLQFLHQFNSTHQRYLYYFDPTTNLLITAQDMYETRKSKVLSNFRFLKLDQIRFRNIFQYDAFTRVELMSHWENEKKRFRVQRRIRPRGKELAWYQWLYAKGQYIDNLPSIIYLPVASQFLMKSQPWDWQSRLVMEILEPLSTGKQFSIGNCSHLLKNHYFPRINYPLFHSIESPINQYLQLLCHLNLIKPVSNLQYQKVREIHFYNHLEEAIKGDKQLLYQLI</sequence>
<evidence type="ECO:0000259" key="3">
    <source>
        <dbReference type="Pfam" id="PF25166"/>
    </source>
</evidence>
<dbReference type="InterPro" id="IPR057253">
    <property type="entry name" value="CoiA-like_N"/>
</dbReference>
<reference evidence="5" key="1">
    <citation type="journal article" date="2019" name="Int. J. Syst. Evol. Microbiol.">
        <title>The Global Catalogue of Microorganisms (GCM) 10K type strain sequencing project: providing services to taxonomists for standard genome sequencing and annotation.</title>
        <authorList>
            <consortium name="The Broad Institute Genomics Platform"/>
            <consortium name="The Broad Institute Genome Sequencing Center for Infectious Disease"/>
            <person name="Wu L."/>
            <person name="Ma J."/>
        </authorList>
    </citation>
    <scope>NUCLEOTIDE SEQUENCE [LARGE SCALE GENOMIC DNA]</scope>
    <source>
        <strain evidence="5">R28</strain>
    </source>
</reference>